<proteinExistence type="predicted"/>
<evidence type="ECO:0000313" key="7">
    <source>
        <dbReference type="Proteomes" id="UP000527860"/>
    </source>
</evidence>
<gene>
    <name evidence="5" type="ORF">F7P68_0004805</name>
    <name evidence="4" type="ORF">SN16_03490</name>
</gene>
<evidence type="ECO:0000256" key="1">
    <source>
        <dbReference type="ARBA" id="ARBA00022603"/>
    </source>
</evidence>
<dbReference type="Proteomes" id="UP000527860">
    <property type="component" value="Unassembled WGS sequence"/>
</dbReference>
<dbReference type="Gene3D" id="3.40.50.150">
    <property type="entry name" value="Vaccinia Virus protein VP39"/>
    <property type="match status" value="1"/>
</dbReference>
<dbReference type="PANTHER" id="PTHR10509">
    <property type="entry name" value="O-METHYLTRANSFERASE-RELATED"/>
    <property type="match status" value="1"/>
</dbReference>
<evidence type="ECO:0000256" key="3">
    <source>
        <dbReference type="ARBA" id="ARBA00022691"/>
    </source>
</evidence>
<name>A0A0C2HQF2_9STAP</name>
<dbReference type="STRING" id="45670.SN16_03490"/>
<dbReference type="GO" id="GO:0008757">
    <property type="term" value="F:S-adenosylmethionine-dependent methyltransferase activity"/>
    <property type="evidence" value="ECO:0007669"/>
    <property type="project" value="TreeGrafter"/>
</dbReference>
<dbReference type="EMBL" id="JXII01000002">
    <property type="protein sequence ID" value="KIH71736.1"/>
    <property type="molecule type" value="Genomic_DNA"/>
</dbReference>
<reference evidence="7" key="2">
    <citation type="submission" date="2020-04" db="EMBL/GenBank/DDBJ databases">
        <title>Genome analysis and biological profiling of marine Cellulosimicrobium funkei MOSEL-ME6.</title>
        <authorList>
            <person name="Tanveer F."/>
            <person name="Xie Y."/>
            <person name="Shinwari Z.K."/>
        </authorList>
    </citation>
    <scope>NUCLEOTIDE SEQUENCE [LARGE SCALE GENOMIC DNA]</scope>
    <source>
        <strain evidence="7">MOSEL-ME25</strain>
    </source>
</reference>
<dbReference type="SUPFAM" id="SSF53335">
    <property type="entry name" value="S-adenosyl-L-methionine-dependent methyltransferases"/>
    <property type="match status" value="1"/>
</dbReference>
<evidence type="ECO:0000313" key="4">
    <source>
        <dbReference type="EMBL" id="KIH71736.1"/>
    </source>
</evidence>
<dbReference type="EMBL" id="JABEVU030000001">
    <property type="protein sequence ID" value="MDB0579843.1"/>
    <property type="molecule type" value="Genomic_DNA"/>
</dbReference>
<keyword evidence="7" id="KW-1185">Reference proteome</keyword>
<reference evidence="4 6" key="1">
    <citation type="submission" date="2015-01" db="EMBL/GenBank/DDBJ databases">
        <title>Genome sequences of high lactate-tolerant strain Salinicoccus roseus W12 with industrial interest.</title>
        <authorList>
            <person name="Wang H."/>
            <person name="Yu B."/>
        </authorList>
    </citation>
    <scope>NUCLEOTIDE SEQUENCE [LARGE SCALE GENOMIC DNA]</scope>
    <source>
        <strain evidence="4 6">W12</strain>
    </source>
</reference>
<comment type="caution">
    <text evidence="4">The sequence shown here is derived from an EMBL/GenBank/DDBJ whole genome shotgun (WGS) entry which is preliminary data.</text>
</comment>
<evidence type="ECO:0000256" key="2">
    <source>
        <dbReference type="ARBA" id="ARBA00022679"/>
    </source>
</evidence>
<dbReference type="GeneID" id="77844603"/>
<dbReference type="InterPro" id="IPR050362">
    <property type="entry name" value="Cation-dep_OMT"/>
</dbReference>
<keyword evidence="1" id="KW-0489">Methyltransferase</keyword>
<dbReference type="Pfam" id="PF01596">
    <property type="entry name" value="Methyltransf_3"/>
    <property type="match status" value="1"/>
</dbReference>
<dbReference type="RefSeq" id="WP_040105196.1">
    <property type="nucleotide sequence ID" value="NZ_JABEVU030000001.1"/>
</dbReference>
<protein>
    <submittedName>
        <fullName evidence="5">O-methyltransferase</fullName>
    </submittedName>
</protein>
<dbReference type="AlphaFoldDB" id="A0A0C2HQF2"/>
<sequence>MSKLWNDVDAYFTSQLNADDEVITGILENEEERNEAASGQGKFLQLLARIKGAKTVLEIGTLSGYSTLWLGKALPEEGRMATLESNPEYAKTAFEHIKAAELDDKVEVIEAPAENTLPKLLERGYPRFDFIYINANQKHYPDYLEAAINMAKSGSVIVTERKIMESFEEEEAKCPKMQRFLQILTEHPRVDATAVQTVGSRGHDGFVMAVLD</sequence>
<dbReference type="PROSITE" id="PS51682">
    <property type="entry name" value="SAM_OMT_I"/>
    <property type="match status" value="1"/>
</dbReference>
<dbReference type="GO" id="GO:0008171">
    <property type="term" value="F:O-methyltransferase activity"/>
    <property type="evidence" value="ECO:0007669"/>
    <property type="project" value="InterPro"/>
</dbReference>
<dbReference type="GO" id="GO:0032259">
    <property type="term" value="P:methylation"/>
    <property type="evidence" value="ECO:0007669"/>
    <property type="project" value="UniProtKB-KW"/>
</dbReference>
<dbReference type="Proteomes" id="UP000031546">
    <property type="component" value="Unassembled WGS sequence"/>
</dbReference>
<evidence type="ECO:0000313" key="6">
    <source>
        <dbReference type="Proteomes" id="UP000031546"/>
    </source>
</evidence>
<dbReference type="PANTHER" id="PTHR10509:SF14">
    <property type="entry name" value="CAFFEOYL-COA O-METHYLTRANSFERASE 3-RELATED"/>
    <property type="match status" value="1"/>
</dbReference>
<keyword evidence="3" id="KW-0949">S-adenosyl-L-methionine</keyword>
<accession>A0A0C2HQF2</accession>
<dbReference type="InterPro" id="IPR002935">
    <property type="entry name" value="SAM_O-MeTrfase"/>
</dbReference>
<keyword evidence="2" id="KW-0808">Transferase</keyword>
<organism evidence="4 6">
    <name type="scientific">Salinicoccus roseus</name>
    <dbReference type="NCBI Taxonomy" id="45670"/>
    <lineage>
        <taxon>Bacteria</taxon>
        <taxon>Bacillati</taxon>
        <taxon>Bacillota</taxon>
        <taxon>Bacilli</taxon>
        <taxon>Bacillales</taxon>
        <taxon>Staphylococcaceae</taxon>
        <taxon>Salinicoccus</taxon>
    </lineage>
</organism>
<evidence type="ECO:0000313" key="5">
    <source>
        <dbReference type="EMBL" id="MDB0579843.1"/>
    </source>
</evidence>
<dbReference type="CDD" id="cd02440">
    <property type="entry name" value="AdoMet_MTases"/>
    <property type="match status" value="1"/>
</dbReference>
<reference evidence="5" key="3">
    <citation type="submission" date="2020-04" db="EMBL/GenBank/DDBJ databases">
        <authorList>
            <person name="Tanveer F."/>
            <person name="Xie Y."/>
            <person name="Shinwari Z.K."/>
        </authorList>
    </citation>
    <scope>NUCLEOTIDE SEQUENCE</scope>
    <source>
        <strain evidence="5">MOSEL-ME25</strain>
    </source>
</reference>
<reference evidence="5 7" key="4">
    <citation type="submission" date="2022-12" db="EMBL/GenBank/DDBJ databases">
        <title>Genome analysis and biological profiling of marine Salinicoccus roseus MOSEL-ME25.</title>
        <authorList>
            <person name="Mirza F.T."/>
            <person name="Xie Y."/>
            <person name="Shinwari Z.K."/>
        </authorList>
    </citation>
    <scope>NUCLEOTIDE SEQUENCE [LARGE SCALE GENOMIC DNA]</scope>
    <source>
        <strain evidence="5 7">MOSEL-ME25</strain>
    </source>
</reference>
<dbReference type="InterPro" id="IPR029063">
    <property type="entry name" value="SAM-dependent_MTases_sf"/>
</dbReference>
<dbReference type="OrthoDB" id="9799672at2"/>